<evidence type="ECO:0000313" key="3">
    <source>
        <dbReference type="EnsemblPlants" id="OBART08G13860.1"/>
    </source>
</evidence>
<dbReference type="STRING" id="65489.A0A0D3H005"/>
<keyword evidence="2" id="KW-1133">Transmembrane helix</keyword>
<accession>A0A0D3H005</accession>
<dbReference type="Gramene" id="OBART08G13860.1">
    <property type="protein sequence ID" value="OBART08G13860.1"/>
    <property type="gene ID" value="OBART08G13860"/>
</dbReference>
<dbReference type="PANTHER" id="PTHR33868:SF17">
    <property type="entry name" value="OS08G0400300 PROTEIN"/>
    <property type="match status" value="1"/>
</dbReference>
<dbReference type="AlphaFoldDB" id="A0A0D3H005"/>
<dbReference type="EnsemblPlants" id="OBART08G13860.1">
    <property type="protein sequence ID" value="OBART08G13860.1"/>
    <property type="gene ID" value="OBART08G13860"/>
</dbReference>
<keyword evidence="4" id="KW-1185">Reference proteome</keyword>
<feature type="transmembrane region" description="Helical" evidence="2">
    <location>
        <begin position="476"/>
        <end position="501"/>
    </location>
</feature>
<evidence type="ECO:0000256" key="2">
    <source>
        <dbReference type="SAM" id="Phobius"/>
    </source>
</evidence>
<reference evidence="3" key="2">
    <citation type="submission" date="2015-03" db="UniProtKB">
        <authorList>
            <consortium name="EnsemblPlants"/>
        </authorList>
    </citation>
    <scope>IDENTIFICATION</scope>
</reference>
<feature type="region of interest" description="Disordered" evidence="1">
    <location>
        <begin position="336"/>
        <end position="359"/>
    </location>
</feature>
<organism evidence="3">
    <name type="scientific">Oryza barthii</name>
    <dbReference type="NCBI Taxonomy" id="65489"/>
    <lineage>
        <taxon>Eukaryota</taxon>
        <taxon>Viridiplantae</taxon>
        <taxon>Streptophyta</taxon>
        <taxon>Embryophyta</taxon>
        <taxon>Tracheophyta</taxon>
        <taxon>Spermatophyta</taxon>
        <taxon>Magnoliopsida</taxon>
        <taxon>Liliopsida</taxon>
        <taxon>Poales</taxon>
        <taxon>Poaceae</taxon>
        <taxon>BOP clade</taxon>
        <taxon>Oryzoideae</taxon>
        <taxon>Oryzeae</taxon>
        <taxon>Oryzinae</taxon>
        <taxon>Oryza</taxon>
    </lineage>
</organism>
<feature type="compositionally biased region" description="Polar residues" evidence="1">
    <location>
        <begin position="57"/>
        <end position="70"/>
    </location>
</feature>
<keyword evidence="2" id="KW-0812">Transmembrane</keyword>
<sequence length="503" mass="57427">MDLKLFEKKDICELANMEPMRIMAAAEARAAWQRAANRCIVQEDRKRAPKLACCPPSSEQQHVKSNGNCRNSEDRPVPNFMPLSWNPMNSSLPPDIRWWLQLQPNLGGQKNLAGERLYFLGREISDKEVEDSAQKNIHDEPLFCEMFDTNPEKIEDVFEPSWMVSTASMKYSSETGLQDLKNIGGYSQVPSKCKENASDCLFNDKEFLDFKNFNPPPSKNPQKDDFDMNVPWKGGERSRPWWQITDENELALLVAERAMQHIENCDLPRPTQIVRVQGIESRSHENMGRYRGSSGPAGTMSYPDTGQCEHIECSYSTASTDEVDLTSDGVWQQQERNVARSDAQDFSRGINTEPRGKRTYQNPAEQAQLLEALCHSQTRAREAEMAGKKAQSEKDDVIKLFFRQASHLFACKQWLKMLQLENICLQLKHREHQIATMIPDIPWITLKKRTTPDHEKEDWTRKKGRRHKNAGSFCDALLFAVGLGLAGAGLLLGWTFGWLLAKF</sequence>
<evidence type="ECO:0000256" key="1">
    <source>
        <dbReference type="SAM" id="MobiDB-lite"/>
    </source>
</evidence>
<proteinExistence type="predicted"/>
<reference evidence="3" key="1">
    <citation type="journal article" date="2009" name="Rice">
        <title>De Novo Next Generation Sequencing of Plant Genomes.</title>
        <authorList>
            <person name="Rounsley S."/>
            <person name="Marri P.R."/>
            <person name="Yu Y."/>
            <person name="He R."/>
            <person name="Sisneros N."/>
            <person name="Goicoechea J.L."/>
            <person name="Lee S.J."/>
            <person name="Angelova A."/>
            <person name="Kudrna D."/>
            <person name="Luo M."/>
            <person name="Affourtit J."/>
            <person name="Desany B."/>
            <person name="Knight J."/>
            <person name="Niazi F."/>
            <person name="Egholm M."/>
            <person name="Wing R.A."/>
        </authorList>
    </citation>
    <scope>NUCLEOTIDE SEQUENCE [LARGE SCALE GENOMIC DNA]</scope>
    <source>
        <strain evidence="3">cv. IRGC 105608</strain>
    </source>
</reference>
<name>A0A0D3H005_9ORYZ</name>
<evidence type="ECO:0000313" key="4">
    <source>
        <dbReference type="Proteomes" id="UP000026960"/>
    </source>
</evidence>
<dbReference type="Proteomes" id="UP000026960">
    <property type="component" value="Chromosome 8"/>
</dbReference>
<feature type="region of interest" description="Disordered" evidence="1">
    <location>
        <begin position="52"/>
        <end position="75"/>
    </location>
</feature>
<protein>
    <submittedName>
        <fullName evidence="3">Uncharacterized protein</fullName>
    </submittedName>
</protein>
<dbReference type="PaxDb" id="65489-OBART08G13860.1"/>
<dbReference type="PANTHER" id="PTHR33868">
    <property type="entry name" value="EXPRESSED PROTEIN"/>
    <property type="match status" value="1"/>
</dbReference>
<dbReference type="eggNOG" id="ENOG502R08M">
    <property type="taxonomic scope" value="Eukaryota"/>
</dbReference>
<keyword evidence="2" id="KW-0472">Membrane</keyword>